<dbReference type="AlphaFoldDB" id="M2SGU8"/>
<evidence type="ECO:0000313" key="3">
    <source>
        <dbReference type="Proteomes" id="UP000011717"/>
    </source>
</evidence>
<feature type="domain" description="DUF6285" evidence="1">
    <location>
        <begin position="26"/>
        <end position="110"/>
    </location>
</feature>
<dbReference type="OrthoDB" id="8854461at2"/>
<sequence>MMNGGIGIADLAEAVAGFIEEVSGGLDGRQAFHARVACNALAIIAREARQDPLPDETAFYARETGEIAAEACRAYCAAIRRGEVVAVDPGMLAQMSDFVAARLAVDNPKFSTLARLRALPR</sequence>
<evidence type="ECO:0000313" key="2">
    <source>
        <dbReference type="EMBL" id="EMD84600.1"/>
    </source>
</evidence>
<protein>
    <recommendedName>
        <fullName evidence="1">DUF6285 domain-containing protein</fullName>
    </recommendedName>
</protein>
<reference evidence="2 3" key="1">
    <citation type="journal article" date="2013" name="Genome Announc.">
        <title>Draft Genome Sequence of Strain JLT2015T, Belonging to the Family Sphingomonadaceae of the Alphaproteobacteria.</title>
        <authorList>
            <person name="Tang K."/>
            <person name="Liu K."/>
            <person name="Li S."/>
            <person name="Jiao N."/>
        </authorList>
    </citation>
    <scope>NUCLEOTIDE SEQUENCE [LARGE SCALE GENOMIC DNA]</scope>
    <source>
        <strain evidence="2 3">JLT2015</strain>
    </source>
</reference>
<evidence type="ECO:0000259" key="1">
    <source>
        <dbReference type="Pfam" id="PF19802"/>
    </source>
</evidence>
<dbReference type="InterPro" id="IPR046252">
    <property type="entry name" value="DUF6285"/>
</dbReference>
<proteinExistence type="predicted"/>
<dbReference type="EMBL" id="AMRV01000001">
    <property type="protein sequence ID" value="EMD84600.1"/>
    <property type="molecule type" value="Genomic_DNA"/>
</dbReference>
<name>M2SGU8_9SPHN</name>
<gene>
    <name evidence="2" type="ORF">C725_0530</name>
</gene>
<organism evidence="2 3">
    <name type="scientific">Pacificimonas flava</name>
    <dbReference type="NCBI Taxonomy" id="1234595"/>
    <lineage>
        <taxon>Bacteria</taxon>
        <taxon>Pseudomonadati</taxon>
        <taxon>Pseudomonadota</taxon>
        <taxon>Alphaproteobacteria</taxon>
        <taxon>Sphingomonadales</taxon>
        <taxon>Sphingosinicellaceae</taxon>
        <taxon>Pacificimonas</taxon>
    </lineage>
</organism>
<dbReference type="RefSeq" id="WP_008599982.1">
    <property type="nucleotide sequence ID" value="NZ_AMRV01000001.1"/>
</dbReference>
<comment type="caution">
    <text evidence="2">The sequence shown here is derived from an EMBL/GenBank/DDBJ whole genome shotgun (WGS) entry which is preliminary data.</text>
</comment>
<dbReference type="Proteomes" id="UP000011717">
    <property type="component" value="Unassembled WGS sequence"/>
</dbReference>
<dbReference type="Pfam" id="PF19802">
    <property type="entry name" value="DUF6285"/>
    <property type="match status" value="1"/>
</dbReference>
<accession>M2SGU8</accession>
<keyword evidence="3" id="KW-1185">Reference proteome</keyword>